<keyword evidence="2" id="KW-0396">Initiation factor</keyword>
<dbReference type="Pfam" id="PF01287">
    <property type="entry name" value="eIF-5a"/>
    <property type="match status" value="1"/>
</dbReference>
<proteinExistence type="predicted"/>
<dbReference type="GO" id="GO:0043022">
    <property type="term" value="F:ribosome binding"/>
    <property type="evidence" value="ECO:0007669"/>
    <property type="project" value="InterPro"/>
</dbReference>
<dbReference type="GO" id="GO:0045901">
    <property type="term" value="P:positive regulation of translational elongation"/>
    <property type="evidence" value="ECO:0007669"/>
    <property type="project" value="InterPro"/>
</dbReference>
<dbReference type="AlphaFoldDB" id="A0A0F7SLX0"/>
<evidence type="ECO:0000259" key="1">
    <source>
        <dbReference type="SMART" id="SM01376"/>
    </source>
</evidence>
<dbReference type="SMART" id="SM01376">
    <property type="entry name" value="eIF-5a"/>
    <property type="match status" value="1"/>
</dbReference>
<dbReference type="GO" id="GO:0045905">
    <property type="term" value="P:positive regulation of translational termination"/>
    <property type="evidence" value="ECO:0007669"/>
    <property type="project" value="InterPro"/>
</dbReference>
<dbReference type="InterPro" id="IPR020189">
    <property type="entry name" value="IF5A_C"/>
</dbReference>
<dbReference type="Gene3D" id="2.40.50.140">
    <property type="entry name" value="Nucleic acid-binding proteins"/>
    <property type="match status" value="1"/>
</dbReference>
<accession>A0A0F7SLX0</accession>
<dbReference type="GO" id="GO:0003723">
    <property type="term" value="F:RNA binding"/>
    <property type="evidence" value="ECO:0007669"/>
    <property type="project" value="InterPro"/>
</dbReference>
<dbReference type="GO" id="GO:0003743">
    <property type="term" value="F:translation initiation factor activity"/>
    <property type="evidence" value="ECO:0007669"/>
    <property type="project" value="UniProtKB-KW"/>
</dbReference>
<dbReference type="EMBL" id="LN483124">
    <property type="protein sequence ID" value="CED82421.1"/>
    <property type="molecule type" value="Genomic_DNA"/>
</dbReference>
<keyword evidence="2" id="KW-0648">Protein biosynthesis</keyword>
<sequence length="70" mass="7697">MPDKAYTLLDISPNQMLTLTDADRNSRSDIPLPDGKIGENIREEFMNGKDLTVTVSVVEGKIRASSFAVN</sequence>
<dbReference type="InterPro" id="IPR012340">
    <property type="entry name" value="NA-bd_OB-fold"/>
</dbReference>
<protein>
    <submittedName>
        <fullName evidence="2">Translation initiation factor 5A (EIF-5A)</fullName>
    </submittedName>
</protein>
<dbReference type="GO" id="GO:0003746">
    <property type="term" value="F:translation elongation factor activity"/>
    <property type="evidence" value="ECO:0007669"/>
    <property type="project" value="InterPro"/>
</dbReference>
<name>A0A0F7SLX0_PHARH</name>
<reference evidence="2" key="1">
    <citation type="submission" date="2014-08" db="EMBL/GenBank/DDBJ databases">
        <authorList>
            <person name="Sharma Rahul"/>
            <person name="Thines Marco"/>
        </authorList>
    </citation>
    <scope>NUCLEOTIDE SEQUENCE</scope>
</reference>
<feature type="domain" description="Translation initiation factor 5A C-terminal" evidence="1">
    <location>
        <begin position="4"/>
        <end position="68"/>
    </location>
</feature>
<organism evidence="2">
    <name type="scientific">Phaffia rhodozyma</name>
    <name type="common">Yeast</name>
    <name type="synonym">Xanthophyllomyces dendrorhous</name>
    <dbReference type="NCBI Taxonomy" id="264483"/>
    <lineage>
        <taxon>Eukaryota</taxon>
        <taxon>Fungi</taxon>
        <taxon>Dikarya</taxon>
        <taxon>Basidiomycota</taxon>
        <taxon>Agaricomycotina</taxon>
        <taxon>Tremellomycetes</taxon>
        <taxon>Cystofilobasidiales</taxon>
        <taxon>Mrakiaceae</taxon>
        <taxon>Phaffia</taxon>
    </lineage>
</organism>
<evidence type="ECO:0000313" key="2">
    <source>
        <dbReference type="EMBL" id="CED82421.1"/>
    </source>
</evidence>
<dbReference type="SUPFAM" id="SSF50249">
    <property type="entry name" value="Nucleic acid-binding proteins"/>
    <property type="match status" value="1"/>
</dbReference>